<keyword evidence="3 6" id="KW-0812">Transmembrane</keyword>
<evidence type="ECO:0000256" key="5">
    <source>
        <dbReference type="ARBA" id="ARBA00023136"/>
    </source>
</evidence>
<dbReference type="GO" id="GO:0015297">
    <property type="term" value="F:antiporter activity"/>
    <property type="evidence" value="ECO:0007669"/>
    <property type="project" value="InterPro"/>
</dbReference>
<keyword evidence="8" id="KW-1185">Reference proteome</keyword>
<dbReference type="EMBL" id="JAYKOT010000001">
    <property type="protein sequence ID" value="MEB3428602.1"/>
    <property type="molecule type" value="Genomic_DNA"/>
</dbReference>
<dbReference type="Pfam" id="PF01554">
    <property type="entry name" value="MatE"/>
    <property type="match status" value="1"/>
</dbReference>
<dbReference type="AlphaFoldDB" id="A0AAW9MVR7"/>
<dbReference type="GO" id="GO:0042910">
    <property type="term" value="F:xenobiotic transmembrane transporter activity"/>
    <property type="evidence" value="ECO:0007669"/>
    <property type="project" value="InterPro"/>
</dbReference>
<dbReference type="InterPro" id="IPR051327">
    <property type="entry name" value="MATE_MepA_subfamily"/>
</dbReference>
<evidence type="ECO:0000256" key="3">
    <source>
        <dbReference type="ARBA" id="ARBA00022692"/>
    </source>
</evidence>
<dbReference type="PANTHER" id="PTHR43823:SF3">
    <property type="entry name" value="MULTIDRUG EXPORT PROTEIN MEPA"/>
    <property type="match status" value="1"/>
</dbReference>
<dbReference type="RefSeq" id="WP_324618658.1">
    <property type="nucleotide sequence ID" value="NZ_JAYKOT010000001.1"/>
</dbReference>
<keyword evidence="2" id="KW-1003">Cell membrane</keyword>
<keyword evidence="4 6" id="KW-1133">Transmembrane helix</keyword>
<organism evidence="7 8">
    <name type="scientific">Citroniella saccharovorans</name>
    <dbReference type="NCBI Taxonomy" id="2053367"/>
    <lineage>
        <taxon>Bacteria</taxon>
        <taxon>Bacillati</taxon>
        <taxon>Bacillota</taxon>
        <taxon>Tissierellia</taxon>
        <taxon>Tissierellales</taxon>
        <taxon>Peptoniphilaceae</taxon>
        <taxon>Citroniella</taxon>
    </lineage>
</organism>
<dbReference type="Proteomes" id="UP001357733">
    <property type="component" value="Unassembled WGS sequence"/>
</dbReference>
<feature type="transmembrane region" description="Helical" evidence="6">
    <location>
        <begin position="158"/>
        <end position="182"/>
    </location>
</feature>
<comment type="caution">
    <text evidence="7">The sequence shown here is derived from an EMBL/GenBank/DDBJ whole genome shotgun (WGS) entry which is preliminary data.</text>
</comment>
<feature type="transmembrane region" description="Helical" evidence="6">
    <location>
        <begin position="49"/>
        <end position="74"/>
    </location>
</feature>
<protein>
    <submittedName>
        <fullName evidence="7">MATE family efflux transporter</fullName>
    </submittedName>
</protein>
<gene>
    <name evidence="7" type="ORF">VLK81_00915</name>
</gene>
<evidence type="ECO:0000256" key="6">
    <source>
        <dbReference type="SAM" id="Phobius"/>
    </source>
</evidence>
<keyword evidence="5 6" id="KW-0472">Membrane</keyword>
<feature type="transmembrane region" description="Helical" evidence="6">
    <location>
        <begin position="188"/>
        <end position="209"/>
    </location>
</feature>
<evidence type="ECO:0000256" key="4">
    <source>
        <dbReference type="ARBA" id="ARBA00022989"/>
    </source>
</evidence>
<dbReference type="InterPro" id="IPR002528">
    <property type="entry name" value="MATE_fam"/>
</dbReference>
<evidence type="ECO:0000256" key="2">
    <source>
        <dbReference type="ARBA" id="ARBA00022475"/>
    </source>
</evidence>
<feature type="transmembrane region" description="Helical" evidence="6">
    <location>
        <begin position="9"/>
        <end position="29"/>
    </location>
</feature>
<accession>A0AAW9MVR7</accession>
<dbReference type="PANTHER" id="PTHR43823">
    <property type="entry name" value="SPORULATION PROTEIN YKVU"/>
    <property type="match status" value="1"/>
</dbReference>
<reference evidence="7 8" key="1">
    <citation type="submission" date="2024-01" db="EMBL/GenBank/DDBJ databases">
        <title>Complete genome sequence of Citroniella saccharovorans strain M6.X9, isolated from human fecal sample.</title>
        <authorList>
            <person name="Cheng G."/>
            <person name="Westerholm M."/>
            <person name="Schnurer A."/>
        </authorList>
    </citation>
    <scope>NUCLEOTIDE SEQUENCE [LARGE SCALE GENOMIC DNA]</scope>
    <source>
        <strain evidence="7 8">DSM 29873</strain>
    </source>
</reference>
<proteinExistence type="predicted"/>
<sequence length="212" mass="22647">MKYKHDIRIFFQYVIPSVLSFALSGVYAIVDGFFVGNSMGDIGVSAINIAYPLVAVIQSLGTGIGMGGAIYYSISRAEKKEARAKAFTAGAVWLLIVTSVFVTITFFFLSSFLLRLLGAGNQLLSLGEDYISIIALGAGLQIIGTGLVPFIRNHGGSSYAMFSMIAGFVTNIILDYLFVWVLGQGLSGAAWATVIGHVEAAILMTYCGLDKE</sequence>
<feature type="transmembrane region" description="Helical" evidence="6">
    <location>
        <begin position="86"/>
        <end position="110"/>
    </location>
</feature>
<dbReference type="GO" id="GO:0005886">
    <property type="term" value="C:plasma membrane"/>
    <property type="evidence" value="ECO:0007669"/>
    <property type="project" value="UniProtKB-SubCell"/>
</dbReference>
<feature type="transmembrane region" description="Helical" evidence="6">
    <location>
        <begin position="130"/>
        <end position="151"/>
    </location>
</feature>
<name>A0AAW9MVR7_9FIRM</name>
<evidence type="ECO:0000313" key="8">
    <source>
        <dbReference type="Proteomes" id="UP001357733"/>
    </source>
</evidence>
<evidence type="ECO:0000256" key="1">
    <source>
        <dbReference type="ARBA" id="ARBA00004651"/>
    </source>
</evidence>
<evidence type="ECO:0000313" key="7">
    <source>
        <dbReference type="EMBL" id="MEB3428602.1"/>
    </source>
</evidence>
<comment type="subcellular location">
    <subcellularLocation>
        <location evidence="1">Cell membrane</location>
        <topology evidence="1">Multi-pass membrane protein</topology>
    </subcellularLocation>
</comment>